<feature type="signal peptide" evidence="2">
    <location>
        <begin position="1"/>
        <end position="22"/>
    </location>
</feature>
<evidence type="ECO:0000256" key="2">
    <source>
        <dbReference type="SAM" id="SignalP"/>
    </source>
</evidence>
<dbReference type="AlphaFoldDB" id="A0A7I4YQ06"/>
<keyword evidence="1" id="KW-0812">Transmembrane</keyword>
<dbReference type="Proteomes" id="UP000025227">
    <property type="component" value="Unplaced"/>
</dbReference>
<evidence type="ECO:0000256" key="1">
    <source>
        <dbReference type="SAM" id="Phobius"/>
    </source>
</evidence>
<keyword evidence="1" id="KW-0472">Membrane</keyword>
<organism evidence="3 4">
    <name type="scientific">Haemonchus contortus</name>
    <name type="common">Barber pole worm</name>
    <dbReference type="NCBI Taxonomy" id="6289"/>
    <lineage>
        <taxon>Eukaryota</taxon>
        <taxon>Metazoa</taxon>
        <taxon>Ecdysozoa</taxon>
        <taxon>Nematoda</taxon>
        <taxon>Chromadorea</taxon>
        <taxon>Rhabditida</taxon>
        <taxon>Rhabditina</taxon>
        <taxon>Rhabditomorpha</taxon>
        <taxon>Strongyloidea</taxon>
        <taxon>Trichostrongylidae</taxon>
        <taxon>Haemonchus</taxon>
    </lineage>
</organism>
<sequence>MIRLKKIAVVAALLLVLISVFAEDNGTRFLVLIGFFLGLILGVIIKEDRPFVVHHTRRR</sequence>
<feature type="chain" id="PRO_5029640572" evidence="2">
    <location>
        <begin position="23"/>
        <end position="59"/>
    </location>
</feature>
<dbReference type="WBParaSite" id="HCON_00119995-00001">
    <property type="protein sequence ID" value="HCON_00119995-00001"/>
    <property type="gene ID" value="HCON_00119995"/>
</dbReference>
<feature type="transmembrane region" description="Helical" evidence="1">
    <location>
        <begin position="32"/>
        <end position="49"/>
    </location>
</feature>
<evidence type="ECO:0000313" key="3">
    <source>
        <dbReference type="Proteomes" id="UP000025227"/>
    </source>
</evidence>
<proteinExistence type="predicted"/>
<keyword evidence="3" id="KW-1185">Reference proteome</keyword>
<reference evidence="4" key="1">
    <citation type="submission" date="2020-12" db="UniProtKB">
        <authorList>
            <consortium name="WormBaseParasite"/>
        </authorList>
    </citation>
    <scope>IDENTIFICATION</scope>
    <source>
        <strain evidence="4">MHco3</strain>
    </source>
</reference>
<accession>A0A7I4YQ06</accession>
<name>A0A7I4YQ06_HAECO</name>
<keyword evidence="2" id="KW-0732">Signal</keyword>
<keyword evidence="1" id="KW-1133">Transmembrane helix</keyword>
<protein>
    <submittedName>
        <fullName evidence="4">Gly-zipper_Omp domain-containing protein</fullName>
    </submittedName>
</protein>
<evidence type="ECO:0000313" key="4">
    <source>
        <dbReference type="WBParaSite" id="HCON_00119995-00001"/>
    </source>
</evidence>